<dbReference type="Proteomes" id="UP000813385">
    <property type="component" value="Unassembled WGS sequence"/>
</dbReference>
<sequence>MTPRLVSTLSVLQQLVYIQSPRLDLQPHSPPTLSLPVYNPYLTKMPFTQNLRHRHTASRRHINPHRVLLTTILLPGFALADDPTSSTSQFSSPFVDQTTGLAMERFFGARTSFAFAFALPPTPPPAGTPGSFIGQLSFPLVNGIGWGSMGLTGDMEGNFILAAWPDGAGGVTASFRQATNEDDPPEVTGAFKVRPLPGGTVVNSTQLTFSFLCENCLDSTLGLGPEKMGGDAVMGWALSERAPQGDAADPGARLGFHERGFGPFTARLGAAATPGFDAVAATALQPRTASSRARAAVPGAFGAGSGDEDSGDEGGGGGDDSDSEDDD</sequence>
<dbReference type="SUPFAM" id="SSF49344">
    <property type="entry name" value="CBD9-like"/>
    <property type="match status" value="1"/>
</dbReference>
<accession>A0A8K0X5T8</accession>
<evidence type="ECO:0000313" key="3">
    <source>
        <dbReference type="EMBL" id="KAH7368187.1"/>
    </source>
</evidence>
<organism evidence="3 4">
    <name type="scientific">Plectosphaerella cucumerina</name>
    <dbReference type="NCBI Taxonomy" id="40658"/>
    <lineage>
        <taxon>Eukaryota</taxon>
        <taxon>Fungi</taxon>
        <taxon>Dikarya</taxon>
        <taxon>Ascomycota</taxon>
        <taxon>Pezizomycotina</taxon>
        <taxon>Sordariomycetes</taxon>
        <taxon>Hypocreomycetidae</taxon>
        <taxon>Glomerellales</taxon>
        <taxon>Plectosphaerellaceae</taxon>
        <taxon>Plectosphaerella</taxon>
    </lineage>
</organism>
<feature type="region of interest" description="Disordered" evidence="1">
    <location>
        <begin position="286"/>
        <end position="327"/>
    </location>
</feature>
<evidence type="ECO:0000313" key="4">
    <source>
        <dbReference type="Proteomes" id="UP000813385"/>
    </source>
</evidence>
<name>A0A8K0X5T8_9PEZI</name>
<evidence type="ECO:0000256" key="1">
    <source>
        <dbReference type="SAM" id="MobiDB-lite"/>
    </source>
</evidence>
<dbReference type="PANTHER" id="PTHR47190:SF1">
    <property type="entry name" value="GLUCOSE-METHANOL-CHOLINE OXIDOREDUCTASE N-TERMINAL DOMAIN-CONTAINING PROTEIN"/>
    <property type="match status" value="1"/>
</dbReference>
<dbReference type="AlphaFoldDB" id="A0A8K0X5T8"/>
<dbReference type="InterPro" id="IPR053208">
    <property type="entry name" value="GMC_Oxidoreductase_CD"/>
</dbReference>
<comment type="caution">
    <text evidence="3">The sequence shown here is derived from an EMBL/GenBank/DDBJ whole genome shotgun (WGS) entry which is preliminary data.</text>
</comment>
<dbReference type="CDD" id="cd09630">
    <property type="entry name" value="CDH_like_cytochrome"/>
    <property type="match status" value="1"/>
</dbReference>
<dbReference type="EMBL" id="JAGPXD010000002">
    <property type="protein sequence ID" value="KAH7368187.1"/>
    <property type="molecule type" value="Genomic_DNA"/>
</dbReference>
<dbReference type="OrthoDB" id="413885at2759"/>
<feature type="domain" description="Cellobiose dehydrogenase-like cytochrome" evidence="2">
    <location>
        <begin position="94"/>
        <end position="277"/>
    </location>
</feature>
<gene>
    <name evidence="3" type="ORF">B0T11DRAFT_276603</name>
</gene>
<protein>
    <recommendedName>
        <fullName evidence="2">Cellobiose dehydrogenase-like cytochrome domain-containing protein</fullName>
    </recommendedName>
</protein>
<proteinExistence type="predicted"/>
<keyword evidence="4" id="KW-1185">Reference proteome</keyword>
<dbReference type="Pfam" id="PF16010">
    <property type="entry name" value="CDH-cyt"/>
    <property type="match status" value="1"/>
</dbReference>
<dbReference type="PANTHER" id="PTHR47190">
    <property type="entry name" value="DEHYDROGENASE, PUTATIVE-RELATED"/>
    <property type="match status" value="1"/>
</dbReference>
<dbReference type="Gene3D" id="2.60.40.1210">
    <property type="entry name" value="Cellobiose dehydrogenase, cytochrome domain"/>
    <property type="match status" value="1"/>
</dbReference>
<dbReference type="InterPro" id="IPR015920">
    <property type="entry name" value="Cellobiose_DH-like_cyt"/>
</dbReference>
<reference evidence="3" key="1">
    <citation type="journal article" date="2021" name="Nat. Commun.">
        <title>Genetic determinants of endophytism in the Arabidopsis root mycobiome.</title>
        <authorList>
            <person name="Mesny F."/>
            <person name="Miyauchi S."/>
            <person name="Thiergart T."/>
            <person name="Pickel B."/>
            <person name="Atanasova L."/>
            <person name="Karlsson M."/>
            <person name="Huettel B."/>
            <person name="Barry K.W."/>
            <person name="Haridas S."/>
            <person name="Chen C."/>
            <person name="Bauer D."/>
            <person name="Andreopoulos W."/>
            <person name="Pangilinan J."/>
            <person name="LaButti K."/>
            <person name="Riley R."/>
            <person name="Lipzen A."/>
            <person name="Clum A."/>
            <person name="Drula E."/>
            <person name="Henrissat B."/>
            <person name="Kohler A."/>
            <person name="Grigoriev I.V."/>
            <person name="Martin F.M."/>
            <person name="Hacquard S."/>
        </authorList>
    </citation>
    <scope>NUCLEOTIDE SEQUENCE</scope>
    <source>
        <strain evidence="3">MPI-CAGE-AT-0016</strain>
    </source>
</reference>
<evidence type="ECO:0000259" key="2">
    <source>
        <dbReference type="Pfam" id="PF16010"/>
    </source>
</evidence>